<keyword evidence="3" id="KW-1003">Cell membrane</keyword>
<keyword evidence="6 7" id="KW-0472">Membrane</keyword>
<dbReference type="Pfam" id="PF00528">
    <property type="entry name" value="BPD_transp_1"/>
    <property type="match status" value="1"/>
</dbReference>
<comment type="similarity">
    <text evidence="7">Belongs to the binding-protein-dependent transport system permease family.</text>
</comment>
<evidence type="ECO:0000256" key="7">
    <source>
        <dbReference type="RuleBase" id="RU363032"/>
    </source>
</evidence>
<keyword evidence="5 7" id="KW-1133">Transmembrane helix</keyword>
<dbReference type="Gene3D" id="1.10.3720.10">
    <property type="entry name" value="MetI-like"/>
    <property type="match status" value="1"/>
</dbReference>
<protein>
    <submittedName>
        <fullName evidence="9">ABC transporter permease</fullName>
    </submittedName>
</protein>
<gene>
    <name evidence="9" type="ORF">HJG44_09265</name>
</gene>
<name>A0A849I4F7_9HYPH</name>
<feature type="transmembrane region" description="Helical" evidence="7">
    <location>
        <begin position="96"/>
        <end position="115"/>
    </location>
</feature>
<evidence type="ECO:0000256" key="2">
    <source>
        <dbReference type="ARBA" id="ARBA00022448"/>
    </source>
</evidence>
<dbReference type="InterPro" id="IPR000515">
    <property type="entry name" value="MetI-like"/>
</dbReference>
<evidence type="ECO:0000256" key="6">
    <source>
        <dbReference type="ARBA" id="ARBA00023136"/>
    </source>
</evidence>
<evidence type="ECO:0000313" key="10">
    <source>
        <dbReference type="Proteomes" id="UP000564885"/>
    </source>
</evidence>
<feature type="transmembrane region" description="Helical" evidence="7">
    <location>
        <begin position="217"/>
        <end position="239"/>
    </location>
</feature>
<dbReference type="PROSITE" id="PS50928">
    <property type="entry name" value="ABC_TM1"/>
    <property type="match status" value="1"/>
</dbReference>
<evidence type="ECO:0000256" key="4">
    <source>
        <dbReference type="ARBA" id="ARBA00022692"/>
    </source>
</evidence>
<comment type="caution">
    <text evidence="9">The sequence shown here is derived from an EMBL/GenBank/DDBJ whole genome shotgun (WGS) entry which is preliminary data.</text>
</comment>
<evidence type="ECO:0000256" key="1">
    <source>
        <dbReference type="ARBA" id="ARBA00004651"/>
    </source>
</evidence>
<dbReference type="SUPFAM" id="SSF161098">
    <property type="entry name" value="MetI-like"/>
    <property type="match status" value="1"/>
</dbReference>
<evidence type="ECO:0000259" key="8">
    <source>
        <dbReference type="PROSITE" id="PS50928"/>
    </source>
</evidence>
<feature type="transmembrane region" description="Helical" evidence="7">
    <location>
        <begin position="35"/>
        <end position="53"/>
    </location>
</feature>
<keyword evidence="4 7" id="KW-0812">Transmembrane</keyword>
<comment type="subcellular location">
    <subcellularLocation>
        <location evidence="1 7">Cell membrane</location>
        <topology evidence="1 7">Multi-pass membrane protein</topology>
    </subcellularLocation>
</comment>
<organism evidence="9 10">
    <name type="scientific">Enterovirga aerilata</name>
    <dbReference type="NCBI Taxonomy" id="2730920"/>
    <lineage>
        <taxon>Bacteria</taxon>
        <taxon>Pseudomonadati</taxon>
        <taxon>Pseudomonadota</taxon>
        <taxon>Alphaproteobacteria</taxon>
        <taxon>Hyphomicrobiales</taxon>
        <taxon>Methylobacteriaceae</taxon>
        <taxon>Enterovirga</taxon>
    </lineage>
</organism>
<feature type="transmembrane region" description="Helical" evidence="7">
    <location>
        <begin position="251"/>
        <end position="271"/>
    </location>
</feature>
<dbReference type="InterPro" id="IPR035906">
    <property type="entry name" value="MetI-like_sf"/>
</dbReference>
<dbReference type="Proteomes" id="UP000564885">
    <property type="component" value="Unassembled WGS sequence"/>
</dbReference>
<keyword evidence="2 7" id="KW-0813">Transport</keyword>
<dbReference type="AlphaFoldDB" id="A0A849I4F7"/>
<dbReference type="RefSeq" id="WP_171218034.1">
    <property type="nucleotide sequence ID" value="NZ_JABEPP010000002.1"/>
</dbReference>
<dbReference type="PANTHER" id="PTHR30151:SF0">
    <property type="entry name" value="ABC TRANSPORTER PERMEASE PROTEIN MJ0413-RELATED"/>
    <property type="match status" value="1"/>
</dbReference>
<evidence type="ECO:0000313" key="9">
    <source>
        <dbReference type="EMBL" id="NNM72574.1"/>
    </source>
</evidence>
<feature type="domain" description="ABC transmembrane type-1" evidence="8">
    <location>
        <begin position="88"/>
        <end position="268"/>
    </location>
</feature>
<evidence type="ECO:0000256" key="3">
    <source>
        <dbReference type="ARBA" id="ARBA00022475"/>
    </source>
</evidence>
<keyword evidence="10" id="KW-1185">Reference proteome</keyword>
<feature type="transmembrane region" description="Helical" evidence="7">
    <location>
        <begin position="154"/>
        <end position="174"/>
    </location>
</feature>
<dbReference type="EMBL" id="JABEPP010000002">
    <property type="protein sequence ID" value="NNM72574.1"/>
    <property type="molecule type" value="Genomic_DNA"/>
</dbReference>
<evidence type="ECO:0000256" key="5">
    <source>
        <dbReference type="ARBA" id="ARBA00022989"/>
    </source>
</evidence>
<sequence length="282" mass="29989">MMGQSLAAPAVARATTARSAGSQNPAPRPRRNWAHTRASGFALILVLLALWEASSRLGWVQGQSWPPFSAVLVAAWRGTLGGELSLPLLSTIGRMLAGYAIGCSLGVALGLLLGANRWIRWIVLPVVEMIRPIPIPAIVPPLILFLGIDDALKVFVVALASFFPALINTMAGVLGVDDVLLQTARTFRVGWSRTVLRVVLPATLPAIASGLRVAIGLALVVTVVAEMIAGSAGIGYYIVQMQYALRPDAMYAAVLCLAVTGYVLNRLFLIGEARLMPWMGRG</sequence>
<dbReference type="GO" id="GO:0005886">
    <property type="term" value="C:plasma membrane"/>
    <property type="evidence" value="ECO:0007669"/>
    <property type="project" value="UniProtKB-SubCell"/>
</dbReference>
<dbReference type="GO" id="GO:0055085">
    <property type="term" value="P:transmembrane transport"/>
    <property type="evidence" value="ECO:0007669"/>
    <property type="project" value="InterPro"/>
</dbReference>
<dbReference type="CDD" id="cd06261">
    <property type="entry name" value="TM_PBP2"/>
    <property type="match status" value="1"/>
</dbReference>
<proteinExistence type="inferred from homology"/>
<feature type="transmembrane region" description="Helical" evidence="7">
    <location>
        <begin position="122"/>
        <end position="148"/>
    </location>
</feature>
<reference evidence="9 10" key="1">
    <citation type="submission" date="2020-04" db="EMBL/GenBank/DDBJ databases">
        <title>Enterovirga sp. isolate from soil.</title>
        <authorList>
            <person name="Chea S."/>
            <person name="Kim D.-U."/>
        </authorList>
    </citation>
    <scope>NUCLEOTIDE SEQUENCE [LARGE SCALE GENOMIC DNA]</scope>
    <source>
        <strain evidence="9 10">DB1703</strain>
    </source>
</reference>
<dbReference type="PANTHER" id="PTHR30151">
    <property type="entry name" value="ALKANE SULFONATE ABC TRANSPORTER-RELATED, MEMBRANE SUBUNIT"/>
    <property type="match status" value="1"/>
</dbReference>
<accession>A0A849I4F7</accession>